<sequence length="213" mass="23226">MTNMEARAAHWNERYRSVGAEHVSWFEPEPNQSLALVQLAAADHDASVIDIGGGASLLAGCLVERGYTDVSVLDVSTEALDAAKARLPKPEAVTWIHADLLEWTPNRRWQIWHDRAVFHFLTDERDRATYRSLLRRAIEPGGAAIIATFGQDGPTSCSGLPVARYSPEALGAELGPGFAMIRSGGYDHHTPAGVTQKFSWVVLRADGKAPTPK</sequence>
<keyword evidence="2" id="KW-0489">Methyltransferase</keyword>
<dbReference type="RefSeq" id="WP_240177836.1">
    <property type="nucleotide sequence ID" value="NZ_CP092362.2"/>
</dbReference>
<dbReference type="Pfam" id="PF13649">
    <property type="entry name" value="Methyltransf_25"/>
    <property type="match status" value="1"/>
</dbReference>
<dbReference type="PANTHER" id="PTHR12843">
    <property type="entry name" value="PROTEIN-LYSINE N-METHYLTRANSFERASE METTL10"/>
    <property type="match status" value="1"/>
</dbReference>
<evidence type="ECO:0000259" key="1">
    <source>
        <dbReference type="Pfam" id="PF13649"/>
    </source>
</evidence>
<organism evidence="2 3">
    <name type="scientific">Mycolicibacterium crocinum</name>
    <dbReference type="NCBI Taxonomy" id="388459"/>
    <lineage>
        <taxon>Bacteria</taxon>
        <taxon>Bacillati</taxon>
        <taxon>Actinomycetota</taxon>
        <taxon>Actinomycetes</taxon>
        <taxon>Mycobacteriales</taxon>
        <taxon>Mycobacteriaceae</taxon>
        <taxon>Mycolicibacterium</taxon>
    </lineage>
</organism>
<proteinExistence type="predicted"/>
<dbReference type="GO" id="GO:0032259">
    <property type="term" value="P:methylation"/>
    <property type="evidence" value="ECO:0007669"/>
    <property type="project" value="UniProtKB-KW"/>
</dbReference>
<dbReference type="CDD" id="cd02440">
    <property type="entry name" value="AdoMet_MTases"/>
    <property type="match status" value="1"/>
</dbReference>
<dbReference type="Proteomes" id="UP001055337">
    <property type="component" value="Chromosome"/>
</dbReference>
<dbReference type="Gene3D" id="3.40.50.150">
    <property type="entry name" value="Vaccinia Virus protein VP39"/>
    <property type="match status" value="1"/>
</dbReference>
<evidence type="ECO:0000313" key="3">
    <source>
        <dbReference type="Proteomes" id="UP001055337"/>
    </source>
</evidence>
<evidence type="ECO:0000313" key="2">
    <source>
        <dbReference type="EMBL" id="ULN41198.1"/>
    </source>
</evidence>
<name>A0ABY3TM49_9MYCO</name>
<dbReference type="PANTHER" id="PTHR12843:SF5">
    <property type="entry name" value="EEF1A LYSINE METHYLTRANSFERASE 2"/>
    <property type="match status" value="1"/>
</dbReference>
<dbReference type="InterPro" id="IPR029063">
    <property type="entry name" value="SAM-dependent_MTases_sf"/>
</dbReference>
<gene>
    <name evidence="2" type="ORF">MI149_26985</name>
</gene>
<dbReference type="EMBL" id="CP092362">
    <property type="protein sequence ID" value="ULN41198.1"/>
    <property type="molecule type" value="Genomic_DNA"/>
</dbReference>
<protein>
    <submittedName>
        <fullName evidence="2">Methyltransferase domain-containing protein</fullName>
    </submittedName>
</protein>
<dbReference type="SUPFAM" id="SSF53335">
    <property type="entry name" value="S-adenosyl-L-methionine-dependent methyltransferases"/>
    <property type="match status" value="1"/>
</dbReference>
<keyword evidence="3" id="KW-1185">Reference proteome</keyword>
<feature type="domain" description="Methyltransferase" evidence="1">
    <location>
        <begin position="48"/>
        <end position="142"/>
    </location>
</feature>
<dbReference type="GO" id="GO:0008168">
    <property type="term" value="F:methyltransferase activity"/>
    <property type="evidence" value="ECO:0007669"/>
    <property type="project" value="UniProtKB-KW"/>
</dbReference>
<accession>A0ABY3TM49</accession>
<dbReference type="InterPro" id="IPR041698">
    <property type="entry name" value="Methyltransf_25"/>
</dbReference>
<reference evidence="2" key="1">
    <citation type="submission" date="2022-08" db="EMBL/GenBank/DDBJ databases">
        <title>Whole genome sequencing of non-tuberculosis mycobacteria type-strains.</title>
        <authorList>
            <person name="Igarashi Y."/>
            <person name="Osugi A."/>
            <person name="Mitarai S."/>
        </authorList>
    </citation>
    <scope>NUCLEOTIDE SEQUENCE</scope>
    <source>
        <strain evidence="2">JCM 16369</strain>
    </source>
</reference>
<keyword evidence="2" id="KW-0808">Transferase</keyword>